<dbReference type="Proteomes" id="UP000316993">
    <property type="component" value="Unassembled WGS sequence"/>
</dbReference>
<evidence type="ECO:0008006" key="5">
    <source>
        <dbReference type="Google" id="ProtNLM"/>
    </source>
</evidence>
<name>A0A543L6P0_9BURK</name>
<dbReference type="EMBL" id="VFPV01000002">
    <property type="protein sequence ID" value="TQN02997.1"/>
    <property type="molecule type" value="Genomic_DNA"/>
</dbReference>
<organism evidence="3 4">
    <name type="scientific">Acidovorax temperans</name>
    <dbReference type="NCBI Taxonomy" id="80878"/>
    <lineage>
        <taxon>Bacteria</taxon>
        <taxon>Pseudomonadati</taxon>
        <taxon>Pseudomonadota</taxon>
        <taxon>Betaproteobacteria</taxon>
        <taxon>Burkholderiales</taxon>
        <taxon>Comamonadaceae</taxon>
        <taxon>Acidovorax</taxon>
    </lineage>
</organism>
<evidence type="ECO:0000259" key="1">
    <source>
        <dbReference type="Pfam" id="PF09983"/>
    </source>
</evidence>
<evidence type="ECO:0000313" key="4">
    <source>
        <dbReference type="Proteomes" id="UP000316993"/>
    </source>
</evidence>
<evidence type="ECO:0000259" key="2">
    <source>
        <dbReference type="Pfam" id="PF11795"/>
    </source>
</evidence>
<dbReference type="RefSeq" id="WP_066693905.1">
    <property type="nucleotide sequence ID" value="NZ_CP117193.1"/>
</dbReference>
<dbReference type="InterPro" id="IPR014544">
    <property type="entry name" value="UCP028408"/>
</dbReference>
<dbReference type="Pfam" id="PF09983">
    <property type="entry name" value="JetD_C"/>
    <property type="match status" value="1"/>
</dbReference>
<dbReference type="PIRSF" id="PIRSF028408">
    <property type="entry name" value="UCP028408"/>
    <property type="match status" value="1"/>
</dbReference>
<proteinExistence type="predicted"/>
<feature type="domain" description="Wadjet protein JetD C-terminal" evidence="1">
    <location>
        <begin position="217"/>
        <end position="385"/>
    </location>
</feature>
<protein>
    <recommendedName>
        <fullName evidence="5">Wadjet protein JetD C-terminal domain-containing protein</fullName>
    </recommendedName>
</protein>
<gene>
    <name evidence="3" type="ORF">BDD18_1650</name>
</gene>
<dbReference type="Pfam" id="PF11795">
    <property type="entry name" value="DUF3322"/>
    <property type="match status" value="1"/>
</dbReference>
<dbReference type="AlphaFoldDB" id="A0A543L6P0"/>
<reference evidence="3 4" key="1">
    <citation type="submission" date="2019-06" db="EMBL/GenBank/DDBJ databases">
        <title>Genomic Encyclopedia of Archaeal and Bacterial Type Strains, Phase II (KMG-II): from individual species to whole genera.</title>
        <authorList>
            <person name="Goeker M."/>
        </authorList>
    </citation>
    <scope>NUCLEOTIDE SEQUENCE [LARGE SCALE GENOMIC DNA]</scope>
    <source>
        <strain evidence="3 4">DSM 7270</strain>
    </source>
</reference>
<evidence type="ECO:0000313" key="3">
    <source>
        <dbReference type="EMBL" id="TQN02997.1"/>
    </source>
</evidence>
<dbReference type="InterPro" id="IPR024534">
    <property type="entry name" value="JetD_C"/>
</dbReference>
<comment type="caution">
    <text evidence="3">The sequence shown here is derived from an EMBL/GenBank/DDBJ whole genome shotgun (WGS) entry which is preliminary data.</text>
</comment>
<accession>A0A543L6P0</accession>
<sequence length="397" mass="43926">MKSPQVLAAKLAQQWHSADWRERQLLGGGTAWPLTLPIGQPDTAVFLNDAAALRSHLQQWRAVEQDGLGHVQWQERRYRGSSDAIAVPTHWQLAKPSQCIAAIRHFKVLGHAQVHSDYARLSTLIAGVERPGFQRLLVRRLVQWRDVPVDAVMAAAHMALQLEPGCAQGKPLRALAVQGNDTKFFERHASLLTALLDERFDGEASRQGLVGFLGALPEDDHWLLIAPLAPGLLPFAQMRVRASELLTTPLPGSRILLVENERCLHQLPAPVQDTIAVLGAGLNLGWLAAPWLQERSVAYWGDLDTWGLRMLATARHHLPHLHALLMDRATFSAHQHLAVAEPVHAPEPISGAQTPEEAALQAHLRAQARGRLEQEFLPTDTVHRAVRTWVNDNDGQA</sequence>
<feature type="domain" description="DUF3322" evidence="2">
    <location>
        <begin position="4"/>
        <end position="197"/>
    </location>
</feature>
<dbReference type="InterPro" id="IPR024537">
    <property type="entry name" value="DUF3322"/>
</dbReference>